<dbReference type="InterPro" id="IPR004875">
    <property type="entry name" value="DDE_SF_endonuclease_dom"/>
</dbReference>
<dbReference type="InterPro" id="IPR006600">
    <property type="entry name" value="HTH_CenpB_DNA-bd_dom"/>
</dbReference>
<dbReference type="PROSITE" id="PS51253">
    <property type="entry name" value="HTH_CENPB"/>
    <property type="match status" value="1"/>
</dbReference>
<evidence type="ECO:0000256" key="1">
    <source>
        <dbReference type="ARBA" id="ARBA00004123"/>
    </source>
</evidence>
<dbReference type="GO" id="GO:0005634">
    <property type="term" value="C:nucleus"/>
    <property type="evidence" value="ECO:0007669"/>
    <property type="project" value="UniProtKB-SubCell"/>
</dbReference>
<keyword evidence="2 4" id="KW-0238">DNA-binding</keyword>
<sequence length="499" mass="58323">MSKRKCLSIADKFEILNEVDKGIKKKDIAERYGIPTSSLSTILKNRENIIRQVESNNLLKNRKRIKVCVYEKVDKAVLKWIACKQNYNLPISNMLIKKKAIHFAQKLGFDDFRASSGWLDKFKSRHNIMFKVICGKSVDISEEDSDLWKSNILPKLIEKFDPKDIFNADETGLFFKCLPNQTLDFKHEKCFSGKRSKERITLLVCSNMTGTEKQKLLIIGENKNPRCFKGIKSLETNYDFNKKAWMTSNIFEKWLLDIDRKMSLDKRKIILFVRNCTAHPRTLCLKLKSITLAYFPSNISKLQPMNQGIINNLKVYYRKRILNKVISNNKNNITITLRDCISEVSKAWSNDVASEIIKKCFSRAGFKKMFIKTDVKVPDVQQEWDIDQCNDMTLQDYLKIDEDITVYESPIDDDIVEDVKKKENSGEDRYEDENESAEELPKLTEEEILNAFSVVRNGLRQQVNIPYDIFMKLNEIETFFEKTTIYKNNKDMGFTDYFN</sequence>
<dbReference type="Pfam" id="PF03184">
    <property type="entry name" value="DDE_1"/>
    <property type="match status" value="1"/>
</dbReference>
<dbReference type="InterPro" id="IPR050863">
    <property type="entry name" value="CenT-Element_Derived"/>
</dbReference>
<gene>
    <name evidence="7" type="primary">Tigd4_8</name>
    <name evidence="7" type="ORF">g.23678</name>
</gene>
<dbReference type="InterPro" id="IPR007889">
    <property type="entry name" value="HTH_Psq"/>
</dbReference>
<dbReference type="PROSITE" id="PS50960">
    <property type="entry name" value="HTH_PSQ"/>
    <property type="match status" value="1"/>
</dbReference>
<evidence type="ECO:0000313" key="7">
    <source>
        <dbReference type="EMBL" id="MBY81839.1"/>
    </source>
</evidence>
<evidence type="ECO:0000256" key="3">
    <source>
        <dbReference type="ARBA" id="ARBA00023242"/>
    </source>
</evidence>
<feature type="domain" description="HTH psq-type" evidence="5">
    <location>
        <begin position="1"/>
        <end position="49"/>
    </location>
</feature>
<dbReference type="Pfam" id="PF03221">
    <property type="entry name" value="HTH_Tnp_Tc5"/>
    <property type="match status" value="1"/>
</dbReference>
<evidence type="ECO:0000256" key="4">
    <source>
        <dbReference type="PROSITE-ProRule" id="PRU00320"/>
    </source>
</evidence>
<organism evidence="7">
    <name type="scientific">Sipha flava</name>
    <name type="common">yellow sugarcane aphid</name>
    <dbReference type="NCBI Taxonomy" id="143950"/>
    <lineage>
        <taxon>Eukaryota</taxon>
        <taxon>Metazoa</taxon>
        <taxon>Ecdysozoa</taxon>
        <taxon>Arthropoda</taxon>
        <taxon>Hexapoda</taxon>
        <taxon>Insecta</taxon>
        <taxon>Pterygota</taxon>
        <taxon>Neoptera</taxon>
        <taxon>Paraneoptera</taxon>
        <taxon>Hemiptera</taxon>
        <taxon>Sternorrhyncha</taxon>
        <taxon>Aphidomorpha</taxon>
        <taxon>Aphidoidea</taxon>
        <taxon>Aphididae</taxon>
        <taxon>Sipha</taxon>
    </lineage>
</organism>
<feature type="DNA-binding region" description="H-T-H motif" evidence="4">
    <location>
        <begin position="25"/>
        <end position="45"/>
    </location>
</feature>
<dbReference type="AlphaFoldDB" id="A0A2S2QVQ0"/>
<feature type="domain" description="HTH CENPB-type" evidence="6">
    <location>
        <begin position="61"/>
        <end position="132"/>
    </location>
</feature>
<dbReference type="PANTHER" id="PTHR19303:SF52">
    <property type="entry name" value="TIGGER TRANSPOSABLE ELEMENT-DERIVED PROTEIN 6"/>
    <property type="match status" value="1"/>
</dbReference>
<evidence type="ECO:0000256" key="2">
    <source>
        <dbReference type="ARBA" id="ARBA00023125"/>
    </source>
</evidence>
<keyword evidence="3 4" id="KW-0539">Nucleus</keyword>
<evidence type="ECO:0000259" key="5">
    <source>
        <dbReference type="PROSITE" id="PS50960"/>
    </source>
</evidence>
<comment type="subcellular location">
    <subcellularLocation>
        <location evidence="1 4">Nucleus</location>
    </subcellularLocation>
</comment>
<protein>
    <submittedName>
        <fullName evidence="7">Tigger transposable element-derived protein 4</fullName>
    </submittedName>
</protein>
<reference evidence="7" key="1">
    <citation type="submission" date="2018-04" db="EMBL/GenBank/DDBJ databases">
        <title>Transcriptome assembly of Sipha flava.</title>
        <authorList>
            <person name="Scully E.D."/>
            <person name="Geib S.M."/>
            <person name="Palmer N.A."/>
            <person name="Koch K."/>
            <person name="Bradshaw J."/>
            <person name="Heng-Moss T."/>
            <person name="Sarath G."/>
        </authorList>
    </citation>
    <scope>NUCLEOTIDE SEQUENCE</scope>
</reference>
<accession>A0A2S2QVQ0</accession>
<evidence type="ECO:0000259" key="6">
    <source>
        <dbReference type="PROSITE" id="PS51253"/>
    </source>
</evidence>
<dbReference type="SUPFAM" id="SSF46689">
    <property type="entry name" value="Homeodomain-like"/>
    <property type="match status" value="2"/>
</dbReference>
<name>A0A2S2QVQ0_9HEMI</name>
<dbReference type="Gene3D" id="1.10.10.60">
    <property type="entry name" value="Homeodomain-like"/>
    <property type="match status" value="2"/>
</dbReference>
<dbReference type="OrthoDB" id="125485at2759"/>
<dbReference type="InterPro" id="IPR009057">
    <property type="entry name" value="Homeodomain-like_sf"/>
</dbReference>
<dbReference type="PANTHER" id="PTHR19303">
    <property type="entry name" value="TRANSPOSON"/>
    <property type="match status" value="1"/>
</dbReference>
<dbReference type="Pfam" id="PF04218">
    <property type="entry name" value="CENP-B_N"/>
    <property type="match status" value="1"/>
</dbReference>
<dbReference type="SMART" id="SM00674">
    <property type="entry name" value="CENPB"/>
    <property type="match status" value="1"/>
</dbReference>
<dbReference type="EMBL" id="GGMS01012636">
    <property type="protein sequence ID" value="MBY81839.1"/>
    <property type="molecule type" value="Transcribed_RNA"/>
</dbReference>
<proteinExistence type="predicted"/>
<dbReference type="GO" id="GO:0003677">
    <property type="term" value="F:DNA binding"/>
    <property type="evidence" value="ECO:0007669"/>
    <property type="project" value="UniProtKB-UniRule"/>
</dbReference>